<dbReference type="AlphaFoldDB" id="X0C0Y9"/>
<keyword evidence="2" id="KW-1185">Reference proteome</keyword>
<dbReference type="HOGENOM" id="CLU_3032424_0_0_1"/>
<dbReference type="EMBL" id="JH658715">
    <property type="protein sequence ID" value="EXK76467.1"/>
    <property type="molecule type" value="Genomic_DNA"/>
</dbReference>
<accession>X0C0Y9</accession>
<evidence type="ECO:0000313" key="2">
    <source>
        <dbReference type="Proteomes" id="UP000030663"/>
    </source>
</evidence>
<name>X0C0Y9_FUSOX</name>
<organism evidence="1 2">
    <name type="scientific">Fusarium oxysporum f. sp. raphani 54005</name>
    <dbReference type="NCBI Taxonomy" id="1089458"/>
    <lineage>
        <taxon>Eukaryota</taxon>
        <taxon>Fungi</taxon>
        <taxon>Dikarya</taxon>
        <taxon>Ascomycota</taxon>
        <taxon>Pezizomycotina</taxon>
        <taxon>Sordariomycetes</taxon>
        <taxon>Hypocreomycetidae</taxon>
        <taxon>Hypocreales</taxon>
        <taxon>Nectriaceae</taxon>
        <taxon>Fusarium</taxon>
        <taxon>Fusarium oxysporum species complex</taxon>
    </lineage>
</organism>
<evidence type="ECO:0000313" key="1">
    <source>
        <dbReference type="EMBL" id="EXK76467.1"/>
    </source>
</evidence>
<gene>
    <name evidence="1" type="ORF">FOQG_18790</name>
</gene>
<reference evidence="1 2" key="1">
    <citation type="submission" date="2011-11" db="EMBL/GenBank/DDBJ databases">
        <title>The Genome Sequence of Fusarium oxysporum PHW815.</title>
        <authorList>
            <consortium name="The Broad Institute Genome Sequencing Platform"/>
            <person name="Ma L.-J."/>
            <person name="Gale L.R."/>
            <person name="Schwartz D.C."/>
            <person name="Zhou S."/>
            <person name="Corby-Kistler H."/>
            <person name="Young S.K."/>
            <person name="Zeng Q."/>
            <person name="Gargeya S."/>
            <person name="Fitzgerald M."/>
            <person name="Haas B."/>
            <person name="Abouelleil A."/>
            <person name="Alvarado L."/>
            <person name="Arachchi H.M."/>
            <person name="Berlin A."/>
            <person name="Brown A."/>
            <person name="Chapman S.B."/>
            <person name="Chen Z."/>
            <person name="Dunbar C."/>
            <person name="Freedman E."/>
            <person name="Gearin G."/>
            <person name="Goldberg J."/>
            <person name="Griggs A."/>
            <person name="Gujja S."/>
            <person name="Heiman D."/>
            <person name="Howarth C."/>
            <person name="Larson L."/>
            <person name="Lui A."/>
            <person name="MacDonald P.J.P."/>
            <person name="Montmayeur A."/>
            <person name="Murphy C."/>
            <person name="Neiman D."/>
            <person name="Pearson M."/>
            <person name="Priest M."/>
            <person name="Roberts A."/>
            <person name="Saif S."/>
            <person name="Shea T."/>
            <person name="Shenoy N."/>
            <person name="Sisk P."/>
            <person name="Stolte C."/>
            <person name="Sykes S."/>
            <person name="Wortman J."/>
            <person name="Nusbaum C."/>
            <person name="Birren B."/>
        </authorList>
    </citation>
    <scope>NUCLEOTIDE SEQUENCE [LARGE SCALE GENOMIC DNA]</scope>
    <source>
        <strain evidence="1 2">54005</strain>
    </source>
</reference>
<proteinExistence type="predicted"/>
<dbReference type="Proteomes" id="UP000030663">
    <property type="component" value="Unassembled WGS sequence"/>
</dbReference>
<sequence length="57" mass="6385">MIREWESYCYYYYFSGSDPFAETCELQIATTCIITSEAAQGSKRVVSSITEAVADQA</sequence>
<protein>
    <submittedName>
        <fullName evidence="1">Uncharacterized protein</fullName>
    </submittedName>
</protein>